<feature type="region of interest" description="Disordered" evidence="1">
    <location>
        <begin position="64"/>
        <end position="90"/>
    </location>
</feature>
<accession>A0A0R3WGF7</accession>
<feature type="signal peptide" evidence="2">
    <location>
        <begin position="1"/>
        <end position="25"/>
    </location>
</feature>
<keyword evidence="2" id="KW-0732">Signal</keyword>
<evidence type="ECO:0000313" key="4">
    <source>
        <dbReference type="Proteomes" id="UP000282613"/>
    </source>
</evidence>
<dbReference type="AlphaFoldDB" id="A0A0R3WGF7"/>
<evidence type="ECO:0000256" key="2">
    <source>
        <dbReference type="SAM" id="SignalP"/>
    </source>
</evidence>
<dbReference type="WBParaSite" id="TASK_0000995001-mRNA-1">
    <property type="protein sequence ID" value="TASK_0000995001-mRNA-1"/>
    <property type="gene ID" value="TASK_0000995001"/>
</dbReference>
<gene>
    <name evidence="3" type="ORF">TASK_LOCUS9951</name>
</gene>
<feature type="chain" id="PRO_5043132777" evidence="2">
    <location>
        <begin position="26"/>
        <end position="90"/>
    </location>
</feature>
<sequence>MRVRSNQCGCLRRLKLLALGVIAEAIEELHQRWSKLPPPYWTRVYTHGTLNGVEKDKTPELILPIDHETSENGDEVRRRGLKSKEEQTTS</sequence>
<protein>
    <submittedName>
        <fullName evidence="3 5">Uncharacterized protein</fullName>
    </submittedName>
</protein>
<dbReference type="Proteomes" id="UP000282613">
    <property type="component" value="Unassembled WGS sequence"/>
</dbReference>
<dbReference type="EMBL" id="UYRS01019803">
    <property type="protein sequence ID" value="VDK46900.1"/>
    <property type="molecule type" value="Genomic_DNA"/>
</dbReference>
<evidence type="ECO:0000256" key="1">
    <source>
        <dbReference type="SAM" id="MobiDB-lite"/>
    </source>
</evidence>
<name>A0A0R3WGF7_TAEAS</name>
<proteinExistence type="predicted"/>
<evidence type="ECO:0000313" key="3">
    <source>
        <dbReference type="EMBL" id="VDK46900.1"/>
    </source>
</evidence>
<organism evidence="5">
    <name type="scientific">Taenia asiatica</name>
    <name type="common">Asian tapeworm</name>
    <dbReference type="NCBI Taxonomy" id="60517"/>
    <lineage>
        <taxon>Eukaryota</taxon>
        <taxon>Metazoa</taxon>
        <taxon>Spiralia</taxon>
        <taxon>Lophotrochozoa</taxon>
        <taxon>Platyhelminthes</taxon>
        <taxon>Cestoda</taxon>
        <taxon>Eucestoda</taxon>
        <taxon>Cyclophyllidea</taxon>
        <taxon>Taeniidae</taxon>
        <taxon>Taenia</taxon>
    </lineage>
</organism>
<keyword evidence="4" id="KW-1185">Reference proteome</keyword>
<evidence type="ECO:0000313" key="5">
    <source>
        <dbReference type="WBParaSite" id="TASK_0000995001-mRNA-1"/>
    </source>
</evidence>
<reference evidence="3 4" key="2">
    <citation type="submission" date="2018-11" db="EMBL/GenBank/DDBJ databases">
        <authorList>
            <consortium name="Pathogen Informatics"/>
        </authorList>
    </citation>
    <scope>NUCLEOTIDE SEQUENCE [LARGE SCALE GENOMIC DNA]</scope>
</reference>
<reference evidence="5" key="1">
    <citation type="submission" date="2017-02" db="UniProtKB">
        <authorList>
            <consortium name="WormBaseParasite"/>
        </authorList>
    </citation>
    <scope>IDENTIFICATION</scope>
</reference>